<organism evidence="1 2">
    <name type="scientific">Lysobacter enzymogenes</name>
    <dbReference type="NCBI Taxonomy" id="69"/>
    <lineage>
        <taxon>Bacteria</taxon>
        <taxon>Pseudomonadati</taxon>
        <taxon>Pseudomonadota</taxon>
        <taxon>Gammaproteobacteria</taxon>
        <taxon>Lysobacterales</taxon>
        <taxon>Lysobacteraceae</taxon>
        <taxon>Lysobacter</taxon>
    </lineage>
</organism>
<name>A0A0S2DIW8_LYSEN</name>
<evidence type="ECO:0000313" key="1">
    <source>
        <dbReference type="EMBL" id="ALN58581.1"/>
    </source>
</evidence>
<dbReference type="KEGG" id="lez:GLE_3235"/>
<gene>
    <name evidence="1" type="ORF">GLE_3235</name>
</gene>
<protein>
    <submittedName>
        <fullName evidence="1">Uncharacterized protein</fullName>
    </submittedName>
</protein>
<reference evidence="1 2" key="1">
    <citation type="submission" date="2015-11" db="EMBL/GenBank/DDBJ databases">
        <title>Genome sequences of Lysobacter enzymogenes strain C3 and Lysobacter antibioticus ATCC 29479.</title>
        <authorList>
            <person name="Kobayashi D.Y."/>
        </authorList>
    </citation>
    <scope>NUCLEOTIDE SEQUENCE [LARGE SCALE GENOMIC DNA]</scope>
    <source>
        <strain evidence="1 2">C3</strain>
    </source>
</reference>
<dbReference type="EMBL" id="CP013140">
    <property type="protein sequence ID" value="ALN58581.1"/>
    <property type="molecule type" value="Genomic_DNA"/>
</dbReference>
<proteinExistence type="predicted"/>
<dbReference type="AlphaFoldDB" id="A0A0S2DIW8"/>
<dbReference type="PATRIC" id="fig|69.6.peg.3188"/>
<evidence type="ECO:0000313" key="2">
    <source>
        <dbReference type="Proteomes" id="UP000061569"/>
    </source>
</evidence>
<dbReference type="Proteomes" id="UP000061569">
    <property type="component" value="Chromosome"/>
</dbReference>
<accession>A0A0S2DIW8</accession>
<sequence length="115" mass="11863">MAHSLLARFLAELDACADAIDAALHFDDRAAVKPGYDRLMRVAAASRDRWPRPPCACASARTADADACREAVAAAEAVAAVLDGMSAGVSSYQGLAGELARARARLAAALAPPAR</sequence>